<proteinExistence type="predicted"/>
<organism evidence="1 2">
    <name type="scientific">Streptococcus equi subsp. ruminatorum</name>
    <dbReference type="NCBI Taxonomy" id="254358"/>
    <lineage>
        <taxon>Bacteria</taxon>
        <taxon>Bacillati</taxon>
        <taxon>Bacillota</taxon>
        <taxon>Bacilli</taxon>
        <taxon>Lactobacillales</taxon>
        <taxon>Streptococcaceae</taxon>
        <taxon>Streptococcus</taxon>
    </lineage>
</organism>
<dbReference type="EMBL" id="JAAKFZ010000001">
    <property type="protein sequence ID" value="NGL83166.1"/>
    <property type="molecule type" value="Genomic_DNA"/>
</dbReference>
<dbReference type="AlphaFoldDB" id="A0A6M1KPT9"/>
<evidence type="ECO:0000313" key="1">
    <source>
        <dbReference type="EMBL" id="NGL83166.1"/>
    </source>
</evidence>
<accession>A0A6M1KPT9</accession>
<gene>
    <name evidence="1" type="ORF">G5B50_00020</name>
</gene>
<protein>
    <submittedName>
        <fullName evidence="1">Uncharacterized protein</fullName>
    </submittedName>
</protein>
<dbReference type="RefSeq" id="WP_164334708.1">
    <property type="nucleotide sequence ID" value="NZ_JAAKFZ010000001.1"/>
</dbReference>
<name>A0A6M1KPT9_9STRE</name>
<reference evidence="1 2" key="1">
    <citation type="submission" date="2020-02" db="EMBL/GenBank/DDBJ databases">
        <title>M-like protein SrM is not crucial to the virulence of a novel isolate of Streptococcus equi subsp. ruminatorum from Macaca mulatta.</title>
        <authorList>
            <person name="Guo G."/>
            <person name="Cheng L."/>
            <person name="Zhang W."/>
        </authorList>
    </citation>
    <scope>NUCLEOTIDE SEQUENCE [LARGE SCALE GENOMIC DNA]</scope>
    <source>
        <strain evidence="1 2">FJ1804</strain>
    </source>
</reference>
<sequence>MSKLQQLIEKDFVRLTLKNRSLDRSQTDCDYSDTYDREVEQVYEKLKRLMVLLLLKNQLKLSDMSRENRINCLETSGYFGIAAHRYASDSGDIAYLTEVLSIMYEDAAYGAMNGIINKSEFHALICQWLNYFDYDKIEFKGDKNLERYFQEQKEKHGELFEAFGL</sequence>
<dbReference type="Proteomes" id="UP000479499">
    <property type="component" value="Unassembled WGS sequence"/>
</dbReference>
<evidence type="ECO:0000313" key="2">
    <source>
        <dbReference type="Proteomes" id="UP000479499"/>
    </source>
</evidence>
<comment type="caution">
    <text evidence="1">The sequence shown here is derived from an EMBL/GenBank/DDBJ whole genome shotgun (WGS) entry which is preliminary data.</text>
</comment>